<feature type="transmembrane region" description="Helical" evidence="15">
    <location>
        <begin position="565"/>
        <end position="584"/>
    </location>
</feature>
<keyword evidence="11" id="KW-0862">Zinc</keyword>
<dbReference type="PROSITE" id="PS50089">
    <property type="entry name" value="ZF_RING_2"/>
    <property type="match status" value="1"/>
</dbReference>
<comment type="subcellular location">
    <subcellularLocation>
        <location evidence="2">Endomembrane system</location>
        <topology evidence="2">Multi-pass membrane protein</topology>
    </subcellularLocation>
</comment>
<evidence type="ECO:0000256" key="7">
    <source>
        <dbReference type="ARBA" id="ARBA00022723"/>
    </source>
</evidence>
<keyword evidence="7" id="KW-0479">Metal-binding</keyword>
<feature type="transmembrane region" description="Helical" evidence="15">
    <location>
        <begin position="535"/>
        <end position="553"/>
    </location>
</feature>
<feature type="domain" description="RING-type" evidence="17">
    <location>
        <begin position="705"/>
        <end position="758"/>
    </location>
</feature>
<evidence type="ECO:0000256" key="9">
    <source>
        <dbReference type="ARBA" id="ARBA00022771"/>
    </source>
</evidence>
<proteinExistence type="predicted"/>
<keyword evidence="12 15" id="KW-1133">Transmembrane helix</keyword>
<evidence type="ECO:0000256" key="6">
    <source>
        <dbReference type="ARBA" id="ARBA00022692"/>
    </source>
</evidence>
<evidence type="ECO:0000256" key="11">
    <source>
        <dbReference type="ARBA" id="ARBA00022833"/>
    </source>
</evidence>
<dbReference type="PANTHER" id="PTHR22763:SF162">
    <property type="entry name" value="TRANSMEMBRANE E3 UBIQUITIN-PROTEIN LIGASE 1"/>
    <property type="match status" value="1"/>
</dbReference>
<dbReference type="EC" id="2.3.2.27" evidence="4"/>
<evidence type="ECO:0000256" key="5">
    <source>
        <dbReference type="ARBA" id="ARBA00022679"/>
    </source>
</evidence>
<comment type="caution">
    <text evidence="18">The sequence shown here is derived from an EMBL/GenBank/DDBJ whole genome shotgun (WGS) entry which is preliminary data.</text>
</comment>
<feature type="transmembrane region" description="Helical" evidence="15">
    <location>
        <begin position="435"/>
        <end position="458"/>
    </location>
</feature>
<feature type="transmembrane region" description="Helical" evidence="15">
    <location>
        <begin position="610"/>
        <end position="631"/>
    </location>
</feature>
<evidence type="ECO:0000256" key="13">
    <source>
        <dbReference type="ARBA" id="ARBA00023136"/>
    </source>
</evidence>
<evidence type="ECO:0000259" key="17">
    <source>
        <dbReference type="PROSITE" id="PS50089"/>
    </source>
</evidence>
<dbReference type="Pfam" id="PF12678">
    <property type="entry name" value="zf-rbx1"/>
    <property type="match status" value="1"/>
</dbReference>
<sequence length="764" mass="88814">MAEININTLVLIVILLFIFSNNNAGDGVTSQYQYNQLQKVKEQYQIEYEQFNEMTINDNFKNITGFKLAYEDVLQDPPINATYPLPGKNYEEWHHNQNFMILPDEVTNIIKEEVWNDTFYEARHEFFPDNITSIINGEIERLSTVFSPIRMPIAKFFQSIRYAENNTEDMPPEGDLYFKTRDAITNMTYDSGKISISISPLDLVSNSFNGPPSHPFNSQSDRWKMISATVQFNDENETQKVLFGGLGIYDIFRGRILLMSSSAKFSSLFAFPHYMEYFNNAGDELNKEVFEEVKKLITEYWETKNYIDIQTMDHINIAFDNAIERCEYMAFLQLEPWKGYSKSDLNIIEDELKWPMGRPANLSKLPPVRIRNGQVYAPDCGFSFSVKNGFGTRYELLVKTIRNHVLIGVCLYICQILLLMRQMQHTNTPSIINKLSYSTFFTITLIDGSLAILYFVTANAYPELYLPLVASAFVTYVLSTIFELRYIVSIFASQVNEVGIGITTLFRRGNNGDSNEETRRNVIIPDEAAISNDHLVKFLIAMLFAMSFIFISSSWSRPFRNWSEYITIFVLNSYWIPQIVRNCVKGLPSRRERRRVLPVLNRRRAVKWPLLWQFILGTTFIRCIPIIYLFSYSANVFRHEKNHKIVILLILWLVIQTGILYSQDILGSRWFLPKHAIPEEYSYHRAISQQHLMEHGGSVDHTVDCSICMTEFPVYVEEIPETHKVDKESYMVTPCDHMFHTPCLESWMNYKLQCPVCRSPLPPL</sequence>
<evidence type="ECO:0000256" key="14">
    <source>
        <dbReference type="PROSITE-ProRule" id="PRU00175"/>
    </source>
</evidence>
<dbReference type="Gene3D" id="3.30.40.10">
    <property type="entry name" value="Zinc/RING finger domain, C3HC4 (zinc finger)"/>
    <property type="match status" value="1"/>
</dbReference>
<keyword evidence="9 14" id="KW-0863">Zinc-finger</keyword>
<gene>
    <name evidence="18" type="ORF">RNJ44_01063</name>
</gene>
<dbReference type="SUPFAM" id="SSF57850">
    <property type="entry name" value="RING/U-box"/>
    <property type="match status" value="1"/>
</dbReference>
<dbReference type="Proteomes" id="UP001623330">
    <property type="component" value="Unassembled WGS sequence"/>
</dbReference>
<dbReference type="SMART" id="SM00184">
    <property type="entry name" value="RING"/>
    <property type="match status" value="1"/>
</dbReference>
<dbReference type="InterPro" id="IPR050731">
    <property type="entry name" value="HRD1_E3_ubiq-ligases"/>
</dbReference>
<keyword evidence="6 15" id="KW-0812">Transmembrane</keyword>
<accession>A0ABR4NQT9</accession>
<evidence type="ECO:0000256" key="4">
    <source>
        <dbReference type="ARBA" id="ARBA00012483"/>
    </source>
</evidence>
<dbReference type="Pfam" id="PF11145">
    <property type="entry name" value="DUF2921"/>
    <property type="match status" value="2"/>
</dbReference>
<evidence type="ECO:0000256" key="1">
    <source>
        <dbReference type="ARBA" id="ARBA00000900"/>
    </source>
</evidence>
<reference evidence="18 19" key="1">
    <citation type="submission" date="2024-05" db="EMBL/GenBank/DDBJ databases">
        <title>Long read based assembly of the Candida bracarensis genome reveals expanded adhesin content.</title>
        <authorList>
            <person name="Marcet-Houben M."/>
            <person name="Ksiezopolska E."/>
            <person name="Gabaldon T."/>
        </authorList>
    </citation>
    <scope>NUCLEOTIDE SEQUENCE [LARGE SCALE GENOMIC DNA]</scope>
    <source>
        <strain evidence="18 19">CBM6</strain>
    </source>
</reference>
<evidence type="ECO:0000256" key="12">
    <source>
        <dbReference type="ARBA" id="ARBA00022989"/>
    </source>
</evidence>
<evidence type="ECO:0000256" key="3">
    <source>
        <dbReference type="ARBA" id="ARBA00004906"/>
    </source>
</evidence>
<feature type="signal peptide" evidence="16">
    <location>
        <begin position="1"/>
        <end position="24"/>
    </location>
</feature>
<evidence type="ECO:0000256" key="16">
    <source>
        <dbReference type="SAM" id="SignalP"/>
    </source>
</evidence>
<dbReference type="InterPro" id="IPR021319">
    <property type="entry name" value="DUF2921"/>
</dbReference>
<dbReference type="PANTHER" id="PTHR22763">
    <property type="entry name" value="RING ZINC FINGER PROTEIN"/>
    <property type="match status" value="1"/>
</dbReference>
<feature type="chain" id="PRO_5046696199" description="RING-type E3 ubiquitin transferase" evidence="16">
    <location>
        <begin position="25"/>
        <end position="764"/>
    </location>
</feature>
<feature type="transmembrane region" description="Helical" evidence="15">
    <location>
        <begin position="643"/>
        <end position="661"/>
    </location>
</feature>
<dbReference type="EMBL" id="JBEVYD010000009">
    <property type="protein sequence ID" value="KAL3230614.1"/>
    <property type="molecule type" value="Genomic_DNA"/>
</dbReference>
<comment type="catalytic activity">
    <reaction evidence="1">
        <text>S-ubiquitinyl-[E2 ubiquitin-conjugating enzyme]-L-cysteine + [acceptor protein]-L-lysine = [E2 ubiquitin-conjugating enzyme]-L-cysteine + N(6)-ubiquitinyl-[acceptor protein]-L-lysine.</text>
        <dbReference type="EC" id="2.3.2.27"/>
    </reaction>
</comment>
<evidence type="ECO:0000256" key="2">
    <source>
        <dbReference type="ARBA" id="ARBA00004127"/>
    </source>
</evidence>
<feature type="transmembrane region" description="Helical" evidence="15">
    <location>
        <begin position="464"/>
        <end position="484"/>
    </location>
</feature>
<feature type="transmembrane region" description="Helical" evidence="15">
    <location>
        <begin position="405"/>
        <end position="423"/>
    </location>
</feature>
<evidence type="ECO:0000313" key="19">
    <source>
        <dbReference type="Proteomes" id="UP001623330"/>
    </source>
</evidence>
<evidence type="ECO:0000256" key="15">
    <source>
        <dbReference type="SAM" id="Phobius"/>
    </source>
</evidence>
<organism evidence="18 19">
    <name type="scientific">Nakaseomyces bracarensis</name>
    <dbReference type="NCBI Taxonomy" id="273131"/>
    <lineage>
        <taxon>Eukaryota</taxon>
        <taxon>Fungi</taxon>
        <taxon>Dikarya</taxon>
        <taxon>Ascomycota</taxon>
        <taxon>Saccharomycotina</taxon>
        <taxon>Saccharomycetes</taxon>
        <taxon>Saccharomycetales</taxon>
        <taxon>Saccharomycetaceae</taxon>
        <taxon>Nakaseomyces</taxon>
    </lineage>
</organism>
<name>A0ABR4NQT9_9SACH</name>
<evidence type="ECO:0000256" key="8">
    <source>
        <dbReference type="ARBA" id="ARBA00022729"/>
    </source>
</evidence>
<keyword evidence="19" id="KW-1185">Reference proteome</keyword>
<keyword evidence="8 16" id="KW-0732">Signal</keyword>
<dbReference type="InterPro" id="IPR013083">
    <property type="entry name" value="Znf_RING/FYVE/PHD"/>
</dbReference>
<evidence type="ECO:0000313" key="18">
    <source>
        <dbReference type="EMBL" id="KAL3230614.1"/>
    </source>
</evidence>
<keyword evidence="5" id="KW-0808">Transferase</keyword>
<protein>
    <recommendedName>
        <fullName evidence="4">RING-type E3 ubiquitin transferase</fullName>
        <ecNumber evidence="4">2.3.2.27</ecNumber>
    </recommendedName>
</protein>
<keyword evidence="10" id="KW-0833">Ubl conjugation pathway</keyword>
<comment type="pathway">
    <text evidence="3">Protein modification; protein ubiquitination.</text>
</comment>
<keyword evidence="13 15" id="KW-0472">Membrane</keyword>
<dbReference type="InterPro" id="IPR001841">
    <property type="entry name" value="Znf_RING"/>
</dbReference>
<evidence type="ECO:0000256" key="10">
    <source>
        <dbReference type="ARBA" id="ARBA00022786"/>
    </source>
</evidence>
<dbReference type="InterPro" id="IPR024766">
    <property type="entry name" value="Znf_RING_H2"/>
</dbReference>